<dbReference type="Gene3D" id="2.130.10.10">
    <property type="entry name" value="YVTN repeat-like/Quinoprotein amine dehydrogenase"/>
    <property type="match status" value="1"/>
</dbReference>
<proteinExistence type="predicted"/>
<evidence type="ECO:0000313" key="2">
    <source>
        <dbReference type="EMBL" id="MCS0659084.1"/>
    </source>
</evidence>
<dbReference type="Proteomes" id="UP001204621">
    <property type="component" value="Unassembled WGS sequence"/>
</dbReference>
<protein>
    <submittedName>
        <fullName evidence="2">TIGR03118 family protein</fullName>
    </submittedName>
</protein>
<gene>
    <name evidence="2" type="ORF">NX778_13525</name>
</gene>
<evidence type="ECO:0000256" key="1">
    <source>
        <dbReference type="SAM" id="SignalP"/>
    </source>
</evidence>
<evidence type="ECO:0000313" key="3">
    <source>
        <dbReference type="Proteomes" id="UP001204621"/>
    </source>
</evidence>
<sequence>MKKLSMSLAVAASALALTAAVPVLAGDFYQQRNLVSNNPALHAEQLDAKVVNAWGVAFNPYAVSWVADNGTGVSTLFNGEGVPSSLVVTIPGPNGSAGSPTGIVFYGGSGFVVTKGTASGPSVFLFAAEDGGISGWSPTVDRLNAIRVIDNSGSGAVYKGIAISGAGTGNLLYATDFHNGRVDVFDTTFKPVTLPGRPFQDPHLPAGYAPFGIQAIHGDLVVTFAKQDAARHDDVKGAGFGFVDVFAPDGTLLRRLAGGRMFNAPWGVAMAPDGFGRFSGRLLVGNFGDGAINAFDVATGRWVGQLKGSDHKPIHIDGLWGIAFGNGVSLQHVNTLYFAAGPNGEADGLYGRLDVVPGDDRDDDAQN</sequence>
<dbReference type="NCBIfam" id="TIGR03118">
    <property type="entry name" value="PEPCTERM_chp_1"/>
    <property type="match status" value="1"/>
</dbReference>
<comment type="caution">
    <text evidence="2">The sequence shown here is derived from an EMBL/GenBank/DDBJ whole genome shotgun (WGS) entry which is preliminary data.</text>
</comment>
<dbReference type="InterPro" id="IPR017549">
    <property type="entry name" value="APMV_L690"/>
</dbReference>
<dbReference type="SUPFAM" id="SSF63829">
    <property type="entry name" value="Calcium-dependent phosphotriesterase"/>
    <property type="match status" value="1"/>
</dbReference>
<keyword evidence="3" id="KW-1185">Reference proteome</keyword>
<dbReference type="RefSeq" id="WP_258812273.1">
    <property type="nucleotide sequence ID" value="NZ_JANUGU010000004.1"/>
</dbReference>
<feature type="signal peptide" evidence="1">
    <location>
        <begin position="1"/>
        <end position="25"/>
    </location>
</feature>
<dbReference type="InterPro" id="IPR015943">
    <property type="entry name" value="WD40/YVTN_repeat-like_dom_sf"/>
</dbReference>
<dbReference type="EMBL" id="JANUGU010000004">
    <property type="protein sequence ID" value="MCS0659084.1"/>
    <property type="molecule type" value="Genomic_DNA"/>
</dbReference>
<name>A0ABT2CYM5_9BURK</name>
<keyword evidence="1" id="KW-0732">Signal</keyword>
<feature type="chain" id="PRO_5045406076" evidence="1">
    <location>
        <begin position="26"/>
        <end position="367"/>
    </location>
</feature>
<accession>A0ABT2CYM5</accession>
<reference evidence="2 3" key="1">
    <citation type="submission" date="2022-08" db="EMBL/GenBank/DDBJ databases">
        <title>Reclassification of Massilia species as members of the genera Telluria, Duganella, Pseudoduganella, Mokoshia gen. nov. and Zemynaea gen. nov. using orthogonal and non-orthogonal genome-based approaches.</title>
        <authorList>
            <person name="Bowman J.P."/>
        </authorList>
    </citation>
    <scope>NUCLEOTIDE SEQUENCE [LARGE SCALE GENOMIC DNA]</scope>
    <source>
        <strain evidence="2 3">JCM 31606</strain>
    </source>
</reference>
<organism evidence="2 3">
    <name type="scientific">Massilia terrae</name>
    <dbReference type="NCBI Taxonomy" id="1811224"/>
    <lineage>
        <taxon>Bacteria</taxon>
        <taxon>Pseudomonadati</taxon>
        <taxon>Pseudomonadota</taxon>
        <taxon>Betaproteobacteria</taxon>
        <taxon>Burkholderiales</taxon>
        <taxon>Oxalobacteraceae</taxon>
        <taxon>Telluria group</taxon>
        <taxon>Massilia</taxon>
    </lineage>
</organism>